<reference evidence="2" key="1">
    <citation type="submission" date="2017-01" db="EMBL/GenBank/DDBJ databases">
        <authorList>
            <person name="Varghese N."/>
            <person name="Submissions S."/>
        </authorList>
    </citation>
    <scope>NUCLEOTIDE SEQUENCE [LARGE SCALE GENOMIC DNA]</scope>
    <source>
        <strain evidence="2">DSM 46698</strain>
    </source>
</reference>
<name>A0A1N7ME69_9BACT</name>
<dbReference type="OrthoDB" id="244470at2"/>
<dbReference type="STRING" id="529505.SAMN05421761_1069"/>
<evidence type="ECO:0000313" key="1">
    <source>
        <dbReference type="EMBL" id="SIS84374.1"/>
    </source>
</evidence>
<organism evidence="1 2">
    <name type="scientific">Belliella pelovolcani</name>
    <dbReference type="NCBI Taxonomy" id="529505"/>
    <lineage>
        <taxon>Bacteria</taxon>
        <taxon>Pseudomonadati</taxon>
        <taxon>Bacteroidota</taxon>
        <taxon>Cytophagia</taxon>
        <taxon>Cytophagales</taxon>
        <taxon>Cyclobacteriaceae</taxon>
        <taxon>Belliella</taxon>
    </lineage>
</organism>
<sequence>MKKTILLGLNELNFEYIQSYIKEGKLNNFNKLFSENRIVETYSENEYHLLEPWIQWVTITTGKSFEEHNVFRLGDIVDRKDLTQIFEAIEKKGYTVGAVSPFNVDNRLVRPVFFAPDPWTKTKPIGNKIFVGLSDAVSQAVNDNAHGKLTKKSILALIKGLGKYTSPNDYTFYINKIAKLKTQIGVRAIILDKLLSDTFIKEWKKSTPDFANLFLNTGAHFQHHYMFNSSAYNGEFNNPEWYCPKDQDPLFEILELYDSIIGKILKLDARLIVATGLHQKPHENLTFYWRIKEHAEFLKKIGVTKYTKVFPRMSRDFLIEFNSSEDAKEAEIVLSKYTNNNGDERIFEIDNRGKSLFVELIFSSDIDDDFSIKGDIIVNNFKKYIAFVAIKNGEHDGIGYVVDTDNRIKDKSINLKELHCYLIEDYI</sequence>
<dbReference type="Proteomes" id="UP000186026">
    <property type="component" value="Unassembled WGS sequence"/>
</dbReference>
<dbReference type="EMBL" id="FTOP01000006">
    <property type="protein sequence ID" value="SIS84374.1"/>
    <property type="molecule type" value="Genomic_DNA"/>
</dbReference>
<protein>
    <recommendedName>
        <fullName evidence="3">Type I phosphodiesterase / nucleotide pyrophosphatase</fullName>
    </recommendedName>
</protein>
<dbReference type="SUPFAM" id="SSF53649">
    <property type="entry name" value="Alkaline phosphatase-like"/>
    <property type="match status" value="1"/>
</dbReference>
<proteinExistence type="predicted"/>
<keyword evidence="2" id="KW-1185">Reference proteome</keyword>
<gene>
    <name evidence="1" type="ORF">SAMN05421761_1069</name>
</gene>
<dbReference type="Gene3D" id="3.40.720.10">
    <property type="entry name" value="Alkaline Phosphatase, subunit A"/>
    <property type="match status" value="1"/>
</dbReference>
<dbReference type="AlphaFoldDB" id="A0A1N7ME69"/>
<evidence type="ECO:0008006" key="3">
    <source>
        <dbReference type="Google" id="ProtNLM"/>
    </source>
</evidence>
<dbReference type="RefSeq" id="WP_076500480.1">
    <property type="nucleotide sequence ID" value="NZ_FTOP01000006.1"/>
</dbReference>
<dbReference type="InterPro" id="IPR017850">
    <property type="entry name" value="Alkaline_phosphatase_core_sf"/>
</dbReference>
<accession>A0A1N7ME69</accession>
<evidence type="ECO:0000313" key="2">
    <source>
        <dbReference type="Proteomes" id="UP000186026"/>
    </source>
</evidence>